<dbReference type="Proteomes" id="UP000886520">
    <property type="component" value="Chromosome 9"/>
</dbReference>
<sequence>MPDIGNTRALAGLIVMCNDKVRRSFFKYGVLGVPLRKKPNLDRVDASTLIFLFEFEARALWGIYQASSEVSIDIEKDAYRGSETAFPAQVKFHILRKCRPLPEKLFKLAIADNYYTPTKFHFELMEEQVTFLTRLYYVRDAEKLRLNNRALLTEEATTLYETADEQRFLEGSVYQVDCVRTNDRNTSNPHETISGLSQCKQLLLRGGDNSEAHTSAADENLPDGAAYDHPRTSSLYCYPHMEEDILSEEHLRRQRCQPKHFHYAGNPKYKSCDPSKSFPDAAMESNARTKQSSDEENYLHLLELGQLNGGIHSRLLTLRNPQPDISACQRLHRGNSACGVALCNLDLHSKRRLNPMDQPENHRMELTPDLQAWEMHETIKDQGNEHTIETLKKRRLISSEDAYVNTHYYSVDGFSARGKSCAESHDDTVEGDSGRSQEASTCIRRRAPPEEVWQGDLCRRRLMMLRSKSVQDVEVENPVCIAECCISKRETVQLKDDEQWLQSILCNVKDHTKRNHEVGDGGACVGDNGHVSGDTSTIMSKSCNVVNLLKAEEQDIQVQADQNSVPELHSRRSHQKLSSCASIAHNEVEYVKPPRKSVWSRLSASRNWLDSRQISIPNEGMQSELNNLLFSEALPFKRKVEDITEYEVDERSSHNDDDSSAFVEDGFNVQFKRRKLGTSRKADPSNTSQEQGGVDDTNINPIDRMHSNHPRERRKIRRPL</sequence>
<dbReference type="PROSITE" id="PS51222">
    <property type="entry name" value="DCD"/>
    <property type="match status" value="1"/>
</dbReference>
<gene>
    <name evidence="3" type="ORF">GOP47_0009380</name>
</gene>
<dbReference type="OrthoDB" id="1928633at2759"/>
<dbReference type="EMBL" id="JABFUD020000009">
    <property type="protein sequence ID" value="KAI5075304.1"/>
    <property type="molecule type" value="Genomic_DNA"/>
</dbReference>
<feature type="region of interest" description="Disordered" evidence="1">
    <location>
        <begin position="267"/>
        <end position="294"/>
    </location>
</feature>
<dbReference type="Pfam" id="PF10539">
    <property type="entry name" value="Dev_Cell_Death"/>
    <property type="match status" value="1"/>
</dbReference>
<keyword evidence="4" id="KW-1185">Reference proteome</keyword>
<evidence type="ECO:0000259" key="2">
    <source>
        <dbReference type="PROSITE" id="PS51222"/>
    </source>
</evidence>
<name>A0A9D4UWH6_ADICA</name>
<dbReference type="PANTHER" id="PTHR46444:SF19">
    <property type="entry name" value="OS02G0745600 PROTEIN"/>
    <property type="match status" value="1"/>
</dbReference>
<evidence type="ECO:0000256" key="1">
    <source>
        <dbReference type="SAM" id="MobiDB-lite"/>
    </source>
</evidence>
<evidence type="ECO:0000313" key="4">
    <source>
        <dbReference type="Proteomes" id="UP000886520"/>
    </source>
</evidence>
<feature type="domain" description="DCD" evidence="2">
    <location>
        <begin position="8"/>
        <end position="138"/>
    </location>
</feature>
<feature type="compositionally biased region" description="Basic and acidic residues" evidence="1">
    <location>
        <begin position="420"/>
        <end position="435"/>
    </location>
</feature>
<proteinExistence type="predicted"/>
<dbReference type="PANTHER" id="PTHR46444">
    <property type="entry name" value="DCD (DEVELOPMENT AND CELL DEATH) DOMAIN PROTEIN-RELATED"/>
    <property type="match status" value="1"/>
</dbReference>
<organism evidence="3 4">
    <name type="scientific">Adiantum capillus-veneris</name>
    <name type="common">Maidenhair fern</name>
    <dbReference type="NCBI Taxonomy" id="13818"/>
    <lineage>
        <taxon>Eukaryota</taxon>
        <taxon>Viridiplantae</taxon>
        <taxon>Streptophyta</taxon>
        <taxon>Embryophyta</taxon>
        <taxon>Tracheophyta</taxon>
        <taxon>Polypodiopsida</taxon>
        <taxon>Polypodiidae</taxon>
        <taxon>Polypodiales</taxon>
        <taxon>Pteridineae</taxon>
        <taxon>Pteridaceae</taxon>
        <taxon>Vittarioideae</taxon>
        <taxon>Adiantum</taxon>
    </lineage>
</organism>
<protein>
    <recommendedName>
        <fullName evidence="2">DCD domain-containing protein</fullName>
    </recommendedName>
</protein>
<comment type="caution">
    <text evidence="3">The sequence shown here is derived from an EMBL/GenBank/DDBJ whole genome shotgun (WGS) entry which is preliminary data.</text>
</comment>
<feature type="region of interest" description="Disordered" evidence="1">
    <location>
        <begin position="420"/>
        <end position="443"/>
    </location>
</feature>
<dbReference type="InterPro" id="IPR013989">
    <property type="entry name" value="Dev_and_cell_death_domain"/>
</dbReference>
<reference evidence="3" key="1">
    <citation type="submission" date="2021-01" db="EMBL/GenBank/DDBJ databases">
        <title>Adiantum capillus-veneris genome.</title>
        <authorList>
            <person name="Fang Y."/>
            <person name="Liao Q."/>
        </authorList>
    </citation>
    <scope>NUCLEOTIDE SEQUENCE</scope>
    <source>
        <strain evidence="3">H3</strain>
        <tissue evidence="3">Leaf</tissue>
    </source>
</reference>
<dbReference type="SMART" id="SM00767">
    <property type="entry name" value="DCD"/>
    <property type="match status" value="1"/>
</dbReference>
<evidence type="ECO:0000313" key="3">
    <source>
        <dbReference type="EMBL" id="KAI5075304.1"/>
    </source>
</evidence>
<accession>A0A9D4UWH6</accession>
<feature type="compositionally biased region" description="Basic residues" evidence="1">
    <location>
        <begin position="711"/>
        <end position="720"/>
    </location>
</feature>
<feature type="region of interest" description="Disordered" evidence="1">
    <location>
        <begin position="674"/>
        <end position="720"/>
    </location>
</feature>
<dbReference type="AlphaFoldDB" id="A0A9D4UWH6"/>